<keyword evidence="5" id="KW-0597">Phosphoprotein</keyword>
<reference evidence="15 16" key="1">
    <citation type="submission" date="2018-12" db="EMBL/GenBank/DDBJ databases">
        <authorList>
            <person name="Criscuolo A."/>
        </authorList>
    </citation>
    <scope>NUCLEOTIDE SEQUENCE [LARGE SCALE GENOMIC DNA]</scope>
    <source>
        <strain evidence="15">ACIP1116281</strain>
    </source>
</reference>
<dbReference type="PANTHER" id="PTHR43065:SF46">
    <property type="entry name" value="C4-DICARBOXYLATE TRANSPORT SENSOR PROTEIN DCTB"/>
    <property type="match status" value="1"/>
</dbReference>
<dbReference type="PRINTS" id="PR00344">
    <property type="entry name" value="BCTRLSENSOR"/>
</dbReference>
<evidence type="ECO:0000256" key="3">
    <source>
        <dbReference type="ARBA" id="ARBA00012438"/>
    </source>
</evidence>
<comment type="subcellular location">
    <subcellularLocation>
        <location evidence="2">Cell membrane</location>
        <topology evidence="2">Multi-pass membrane protein</topology>
    </subcellularLocation>
</comment>
<evidence type="ECO:0000256" key="12">
    <source>
        <dbReference type="ARBA" id="ARBA00023012"/>
    </source>
</evidence>
<accession>A0A3S4DP07</accession>
<evidence type="ECO:0000313" key="15">
    <source>
        <dbReference type="EMBL" id="VDS03857.1"/>
    </source>
</evidence>
<dbReference type="SUPFAM" id="SSF55874">
    <property type="entry name" value="ATPase domain of HSP90 chaperone/DNA topoisomerase II/histidine kinase"/>
    <property type="match status" value="1"/>
</dbReference>
<dbReference type="InterPro" id="IPR017055">
    <property type="entry name" value="Sig_transdc_His_kinase_DctB"/>
</dbReference>
<dbReference type="EMBL" id="UZWD01000015">
    <property type="protein sequence ID" value="VDS03857.1"/>
    <property type="molecule type" value="Genomic_DNA"/>
</dbReference>
<evidence type="ECO:0000256" key="11">
    <source>
        <dbReference type="ARBA" id="ARBA00022989"/>
    </source>
</evidence>
<dbReference type="InterPro" id="IPR036890">
    <property type="entry name" value="HATPase_C_sf"/>
</dbReference>
<keyword evidence="16" id="KW-1185">Reference proteome</keyword>
<comment type="catalytic activity">
    <reaction evidence="1">
        <text>ATP + protein L-histidine = ADP + protein N-phospho-L-histidine.</text>
        <dbReference type="EC" id="2.7.13.3"/>
    </reaction>
</comment>
<dbReference type="RefSeq" id="WP_126149450.1">
    <property type="nucleotide sequence ID" value="NZ_JBHTMH010000001.1"/>
</dbReference>
<dbReference type="GO" id="GO:0005886">
    <property type="term" value="C:plasma membrane"/>
    <property type="evidence" value="ECO:0007669"/>
    <property type="project" value="UniProtKB-SubCell"/>
</dbReference>
<evidence type="ECO:0000256" key="1">
    <source>
        <dbReference type="ARBA" id="ARBA00000085"/>
    </source>
</evidence>
<dbReference type="SMART" id="SM00387">
    <property type="entry name" value="HATPase_c"/>
    <property type="match status" value="1"/>
</dbReference>
<dbReference type="AlphaFoldDB" id="A0A3S4DP07"/>
<dbReference type="OrthoDB" id="7568856at2"/>
<sequence>MAWQYLAGGALGIRERLKQRSVILFALALVAVLGTGWAVFELTLSAGLRTAGQQADRRLALFDRTLEAIIERFHYLPSSIALASDTRAVLLDPGNAETREAANAFLSRLNDTAGAGEIFVMATDGQVVAASNWWAYDSFVGENLAYRPYFEEAMYDGDAKFYAVGTVTGVAGYFLARRIDGENGPLGVAVAKINLGEIEANWWRSGELIGIVDLNNITILSTRPDWRYRPIAPLPAGTFAMIAPQLRYGPKGARETPVAVDIWPSRGVDFAYIADQSTDTSGIFVVDEMRLPMHQWRIISFTPAWPLFRDAWIAALAAALAIAALFLIVALLLQRRRMLAQRLADHEKLEQRVAERTEDLHVTNEALRTEIAERIRAEAAERAVQGHLVQAAKLASLGQALAGVAHEVSQPVAALTTHLASAKLLAARRQDADITQVLGHIDRIVDRLAGLTGHLKTFARKQTAAPMQADAGAVIANALDLVDHKLRALGIEVEYRRPLPPVEVAGNPVHIEQVLINLFTNAADAMAGQSVRVLSIAVTDADGAARFSVSDTGTGIAPDALTSIFDPFYSTKSAGEGLGLGLSISYGLVRDMGGTITVTSPPGHGASFTLTLPLAHAAEREQID</sequence>
<dbReference type="Gene3D" id="3.30.450.20">
    <property type="entry name" value="PAS domain"/>
    <property type="match status" value="2"/>
</dbReference>
<dbReference type="Proteomes" id="UP000268844">
    <property type="component" value="Unassembled WGS sequence"/>
</dbReference>
<evidence type="ECO:0000256" key="10">
    <source>
        <dbReference type="ARBA" id="ARBA00022840"/>
    </source>
</evidence>
<protein>
    <recommendedName>
        <fullName evidence="3">histidine kinase</fullName>
        <ecNumber evidence="3">2.7.13.3</ecNumber>
    </recommendedName>
</protein>
<dbReference type="Gene3D" id="1.10.287.130">
    <property type="match status" value="1"/>
</dbReference>
<keyword evidence="11 13" id="KW-1133">Transmembrane helix</keyword>
<keyword evidence="9" id="KW-0418">Kinase</keyword>
<evidence type="ECO:0000256" key="4">
    <source>
        <dbReference type="ARBA" id="ARBA00022475"/>
    </source>
</evidence>
<dbReference type="EC" id="2.7.13.3" evidence="3"/>
<dbReference type="InterPro" id="IPR004358">
    <property type="entry name" value="Sig_transdc_His_kin-like_C"/>
</dbReference>
<organism evidence="15 16">
    <name type="scientific">Devosia equisanguinis</name>
    <dbReference type="NCBI Taxonomy" id="2490941"/>
    <lineage>
        <taxon>Bacteria</taxon>
        <taxon>Pseudomonadati</taxon>
        <taxon>Pseudomonadota</taxon>
        <taxon>Alphaproteobacteria</taxon>
        <taxon>Hyphomicrobiales</taxon>
        <taxon>Devosiaceae</taxon>
        <taxon>Devosia</taxon>
    </lineage>
</organism>
<keyword evidence="13" id="KW-0472">Membrane</keyword>
<name>A0A3S4DP07_9HYPH</name>
<keyword evidence="6 15" id="KW-0808">Transferase</keyword>
<dbReference type="InterPro" id="IPR029151">
    <property type="entry name" value="Sensor-like_sf"/>
</dbReference>
<feature type="transmembrane region" description="Helical" evidence="13">
    <location>
        <begin position="311"/>
        <end position="333"/>
    </location>
</feature>
<feature type="transmembrane region" description="Helical" evidence="13">
    <location>
        <begin position="21"/>
        <end position="40"/>
    </location>
</feature>
<evidence type="ECO:0000259" key="14">
    <source>
        <dbReference type="PROSITE" id="PS50109"/>
    </source>
</evidence>
<keyword evidence="8" id="KW-0547">Nucleotide-binding</keyword>
<evidence type="ECO:0000256" key="6">
    <source>
        <dbReference type="ARBA" id="ARBA00022679"/>
    </source>
</evidence>
<evidence type="ECO:0000256" key="9">
    <source>
        <dbReference type="ARBA" id="ARBA00022777"/>
    </source>
</evidence>
<dbReference type="GO" id="GO:0005524">
    <property type="term" value="F:ATP binding"/>
    <property type="evidence" value="ECO:0007669"/>
    <property type="project" value="UniProtKB-KW"/>
</dbReference>
<evidence type="ECO:0000256" key="8">
    <source>
        <dbReference type="ARBA" id="ARBA00022741"/>
    </source>
</evidence>
<keyword evidence="7 13" id="KW-0812">Transmembrane</keyword>
<dbReference type="Pfam" id="PF02518">
    <property type="entry name" value="HATPase_c"/>
    <property type="match status" value="1"/>
</dbReference>
<evidence type="ECO:0000256" key="13">
    <source>
        <dbReference type="SAM" id="Phobius"/>
    </source>
</evidence>
<evidence type="ECO:0000313" key="16">
    <source>
        <dbReference type="Proteomes" id="UP000268844"/>
    </source>
</evidence>
<dbReference type="PIRSF" id="PIRSF036431">
    <property type="entry name" value="STHK_DctB"/>
    <property type="match status" value="1"/>
</dbReference>
<dbReference type="GO" id="GO:0000155">
    <property type="term" value="F:phosphorelay sensor kinase activity"/>
    <property type="evidence" value="ECO:0007669"/>
    <property type="project" value="InterPro"/>
</dbReference>
<evidence type="ECO:0000256" key="7">
    <source>
        <dbReference type="ARBA" id="ARBA00022692"/>
    </source>
</evidence>
<gene>
    <name evidence="15" type="primary">dctB_2</name>
    <name evidence="15" type="ORF">DEVEQU_00986</name>
</gene>
<dbReference type="CDD" id="cd00082">
    <property type="entry name" value="HisKA"/>
    <property type="match status" value="1"/>
</dbReference>
<dbReference type="PANTHER" id="PTHR43065">
    <property type="entry name" value="SENSOR HISTIDINE KINASE"/>
    <property type="match status" value="1"/>
</dbReference>
<dbReference type="SUPFAM" id="SSF47384">
    <property type="entry name" value="Homodimeric domain of signal transducing histidine kinase"/>
    <property type="match status" value="1"/>
</dbReference>
<keyword evidence="10" id="KW-0067">ATP-binding</keyword>
<dbReference type="Gene3D" id="3.30.565.10">
    <property type="entry name" value="Histidine kinase-like ATPase, C-terminal domain"/>
    <property type="match status" value="1"/>
</dbReference>
<keyword evidence="4" id="KW-1003">Cell membrane</keyword>
<feature type="domain" description="Histidine kinase" evidence="14">
    <location>
        <begin position="403"/>
        <end position="616"/>
    </location>
</feature>
<proteinExistence type="predicted"/>
<dbReference type="InterPro" id="IPR005467">
    <property type="entry name" value="His_kinase_dom"/>
</dbReference>
<dbReference type="InterPro" id="IPR003661">
    <property type="entry name" value="HisK_dim/P_dom"/>
</dbReference>
<dbReference type="PROSITE" id="PS50109">
    <property type="entry name" value="HIS_KIN"/>
    <property type="match status" value="1"/>
</dbReference>
<dbReference type="InterPro" id="IPR036097">
    <property type="entry name" value="HisK_dim/P_sf"/>
</dbReference>
<dbReference type="SUPFAM" id="SSF103190">
    <property type="entry name" value="Sensory domain-like"/>
    <property type="match status" value="1"/>
</dbReference>
<dbReference type="InterPro" id="IPR003594">
    <property type="entry name" value="HATPase_dom"/>
</dbReference>
<keyword evidence="12" id="KW-0902">Two-component regulatory system</keyword>
<evidence type="ECO:0000256" key="5">
    <source>
        <dbReference type="ARBA" id="ARBA00022553"/>
    </source>
</evidence>
<evidence type="ECO:0000256" key="2">
    <source>
        <dbReference type="ARBA" id="ARBA00004651"/>
    </source>
</evidence>